<dbReference type="Proteomes" id="UP001321249">
    <property type="component" value="Unassembled WGS sequence"/>
</dbReference>
<reference evidence="4 5" key="1">
    <citation type="submission" date="2019-11" db="EMBL/GenBank/DDBJ databases">
        <authorList>
            <person name="Cho J.-C."/>
        </authorList>
    </citation>
    <scope>NUCLEOTIDE SEQUENCE [LARGE SCALE GENOMIC DNA]</scope>
    <source>
        <strain evidence="3 4">JH1073</strain>
        <strain evidence="2 5">JH702</strain>
    </source>
</reference>
<evidence type="ECO:0000313" key="2">
    <source>
        <dbReference type="EMBL" id="MDG0867103.1"/>
    </source>
</evidence>
<reference evidence="3" key="2">
    <citation type="journal article" date="2023" name="Nat. Commun.">
        <title>Cultivation of marine bacteria of the SAR202 clade.</title>
        <authorList>
            <person name="Lim Y."/>
            <person name="Seo J.H."/>
            <person name="Giovannoni S.J."/>
            <person name="Kang I."/>
            <person name="Cho J.C."/>
        </authorList>
    </citation>
    <scope>NUCLEOTIDE SEQUENCE</scope>
    <source>
        <strain evidence="3">JH1073</strain>
    </source>
</reference>
<keyword evidence="1" id="KW-1133">Transmembrane helix</keyword>
<dbReference type="EMBL" id="CP046147">
    <property type="protein sequence ID" value="WFG38515.1"/>
    <property type="molecule type" value="Genomic_DNA"/>
</dbReference>
<proteinExistence type="predicted"/>
<dbReference type="Proteomes" id="UP001219901">
    <property type="component" value="Chromosome"/>
</dbReference>
<accession>A0AAJ5ZCK6</accession>
<keyword evidence="4" id="KW-1185">Reference proteome</keyword>
<gene>
    <name evidence="2" type="ORF">GKO46_08450</name>
    <name evidence="3" type="ORF">GKO48_02455</name>
</gene>
<protein>
    <submittedName>
        <fullName evidence="3">Uncharacterized protein</fullName>
    </submittedName>
</protein>
<dbReference type="RefSeq" id="WP_342825111.1">
    <property type="nucleotide sequence ID" value="NZ_CP046146.1"/>
</dbReference>
<evidence type="ECO:0000313" key="5">
    <source>
        <dbReference type="Proteomes" id="UP001321249"/>
    </source>
</evidence>
<dbReference type="EMBL" id="WMBE01000002">
    <property type="protein sequence ID" value="MDG0867103.1"/>
    <property type="molecule type" value="Genomic_DNA"/>
</dbReference>
<feature type="transmembrane region" description="Helical" evidence="1">
    <location>
        <begin position="20"/>
        <end position="40"/>
    </location>
</feature>
<feature type="transmembrane region" description="Helical" evidence="1">
    <location>
        <begin position="52"/>
        <end position="69"/>
    </location>
</feature>
<dbReference type="AlphaFoldDB" id="A0AAJ5ZCK6"/>
<organism evidence="3 4">
    <name type="scientific">Candidatus Lucifugimonas marina</name>
    <dbReference type="NCBI Taxonomy" id="3038979"/>
    <lineage>
        <taxon>Bacteria</taxon>
        <taxon>Bacillati</taxon>
        <taxon>Chloroflexota</taxon>
        <taxon>Dehalococcoidia</taxon>
        <taxon>SAR202 cluster</taxon>
        <taxon>Candidatus Lucifugimonadales</taxon>
        <taxon>Candidatus Lucifugimonadaceae</taxon>
        <taxon>Candidatus Lucifugimonas</taxon>
    </lineage>
</organism>
<sequence>MGRLITRAYAFTSEHRNQILAISVVVLGAMTGLLVLSINTDATVVDSLWNSLGRPLFVICVFLLIALNLQKISNRSGFR</sequence>
<reference evidence="4" key="3">
    <citation type="submission" date="2023-06" db="EMBL/GenBank/DDBJ databases">
        <title>Pangenomics reveal diversification of enzyme families and niche specialization in globally abundant SAR202 bacteria.</title>
        <authorList>
            <person name="Saw J.H.W."/>
        </authorList>
    </citation>
    <scope>NUCLEOTIDE SEQUENCE [LARGE SCALE GENOMIC DNA]</scope>
    <source>
        <strain evidence="4">JH1073</strain>
    </source>
</reference>
<evidence type="ECO:0000313" key="3">
    <source>
        <dbReference type="EMBL" id="WFG38515.1"/>
    </source>
</evidence>
<evidence type="ECO:0000256" key="1">
    <source>
        <dbReference type="SAM" id="Phobius"/>
    </source>
</evidence>
<keyword evidence="1" id="KW-0812">Transmembrane</keyword>
<evidence type="ECO:0000313" key="4">
    <source>
        <dbReference type="Proteomes" id="UP001219901"/>
    </source>
</evidence>
<name>A0AAJ5ZCK6_9CHLR</name>
<keyword evidence="1" id="KW-0472">Membrane</keyword>